<feature type="compositionally biased region" description="Low complexity" evidence="1">
    <location>
        <begin position="483"/>
        <end position="492"/>
    </location>
</feature>
<feature type="region of interest" description="Disordered" evidence="1">
    <location>
        <begin position="237"/>
        <end position="272"/>
    </location>
</feature>
<dbReference type="Proteomes" id="UP000504606">
    <property type="component" value="Unplaced"/>
</dbReference>
<gene>
    <name evidence="4" type="primary">LOC113211561</name>
</gene>
<dbReference type="KEGG" id="foc:113211561"/>
<feature type="region of interest" description="Disordered" evidence="1">
    <location>
        <begin position="422"/>
        <end position="442"/>
    </location>
</feature>
<dbReference type="InterPro" id="IPR032675">
    <property type="entry name" value="LRR_dom_sf"/>
</dbReference>
<feature type="domain" description="F-box" evidence="2">
    <location>
        <begin position="18"/>
        <end position="64"/>
    </location>
</feature>
<proteinExistence type="predicted"/>
<evidence type="ECO:0000313" key="4">
    <source>
        <dbReference type="RefSeq" id="XP_052130049.1"/>
    </source>
</evidence>
<protein>
    <submittedName>
        <fullName evidence="4">Uncharacterized protein LOC113211561</fullName>
    </submittedName>
</protein>
<organism evidence="3 4">
    <name type="scientific">Frankliniella occidentalis</name>
    <name type="common">Western flower thrips</name>
    <name type="synonym">Euthrips occidentalis</name>
    <dbReference type="NCBI Taxonomy" id="133901"/>
    <lineage>
        <taxon>Eukaryota</taxon>
        <taxon>Metazoa</taxon>
        <taxon>Ecdysozoa</taxon>
        <taxon>Arthropoda</taxon>
        <taxon>Hexapoda</taxon>
        <taxon>Insecta</taxon>
        <taxon>Pterygota</taxon>
        <taxon>Neoptera</taxon>
        <taxon>Paraneoptera</taxon>
        <taxon>Thysanoptera</taxon>
        <taxon>Terebrantia</taxon>
        <taxon>Thripoidea</taxon>
        <taxon>Thripidae</taxon>
        <taxon>Frankliniella</taxon>
    </lineage>
</organism>
<feature type="region of interest" description="Disordered" evidence="1">
    <location>
        <begin position="1"/>
        <end position="20"/>
    </location>
</feature>
<dbReference type="SUPFAM" id="SSF81383">
    <property type="entry name" value="F-box domain"/>
    <property type="match status" value="1"/>
</dbReference>
<dbReference type="GeneID" id="113211561"/>
<feature type="compositionally biased region" description="Basic and acidic residues" evidence="1">
    <location>
        <begin position="1"/>
        <end position="11"/>
    </location>
</feature>
<sequence>MSARRAQDPRARPRARPRKTFDDLPDKVLLRVLRELPQPDLLQVSRVSSRLHDLSRDGALWRDLGTLGPDLPTEDACSLLRNAPNLTALRLHGRHDADAILLEASRFCRGLELLELTQCRGSQSFRQLAYLPLVKVAQNCRSLRRVYFWETDFMCSRVFKVWADLRGPDDPVLEIGVNSLTRRQANYMTSVLGGPAELHMHALQATPFVLHVHGHALSLAEDLNSEEALLAAPSTSAAVPAGGAPSSARVRAAPSSSSTGGEGTPKRARLDEDPVAVTTVYMRQPPSPQSSASTSTGEQGALRSHARRLYAFDHVNVGGDDSSGDSDTDNMDVVVASPPMSVEPPDHADEEADDDAENIVIAPSRSRPAGRLEYKSVFGMGCTSEPLVNSWFRSGYMPDCDDQDHREPEQSQSGLGALRTALLPLPRGDNDGSEDDSEDERTVTVTLEVAAVAGEADAMLGERLLPPAAARLADSLKEPADPQPGGDLQPDPVAKRAPPVVTPPHGQHSPIDGDHAHDDAPKRADPNDAQ</sequence>
<evidence type="ECO:0000259" key="2">
    <source>
        <dbReference type="PROSITE" id="PS50181"/>
    </source>
</evidence>
<feature type="region of interest" description="Disordered" evidence="1">
    <location>
        <begin position="283"/>
        <end position="302"/>
    </location>
</feature>
<evidence type="ECO:0000313" key="3">
    <source>
        <dbReference type="Proteomes" id="UP000504606"/>
    </source>
</evidence>
<feature type="compositionally biased region" description="Basic and acidic residues" evidence="1">
    <location>
        <begin position="511"/>
        <end position="530"/>
    </location>
</feature>
<feature type="compositionally biased region" description="Low complexity" evidence="1">
    <location>
        <begin position="237"/>
        <end position="258"/>
    </location>
</feature>
<dbReference type="AlphaFoldDB" id="A0A9C6XSX2"/>
<reference evidence="4" key="1">
    <citation type="submission" date="2025-08" db="UniProtKB">
        <authorList>
            <consortium name="RefSeq"/>
        </authorList>
    </citation>
    <scope>IDENTIFICATION</scope>
    <source>
        <tissue evidence="4">Whole organism</tissue>
    </source>
</reference>
<feature type="region of interest" description="Disordered" evidence="1">
    <location>
        <begin position="471"/>
        <end position="530"/>
    </location>
</feature>
<name>A0A9C6XSX2_FRAOC</name>
<accession>A0A9C6XSX2</accession>
<dbReference type="InterPro" id="IPR036047">
    <property type="entry name" value="F-box-like_dom_sf"/>
</dbReference>
<dbReference type="OrthoDB" id="2153609at2759"/>
<dbReference type="SMART" id="SM00256">
    <property type="entry name" value="FBOX"/>
    <property type="match status" value="1"/>
</dbReference>
<dbReference type="Pfam" id="PF12937">
    <property type="entry name" value="F-box-like"/>
    <property type="match status" value="1"/>
</dbReference>
<keyword evidence="3" id="KW-1185">Reference proteome</keyword>
<dbReference type="Gene3D" id="3.80.10.10">
    <property type="entry name" value="Ribonuclease Inhibitor"/>
    <property type="match status" value="1"/>
</dbReference>
<dbReference type="PROSITE" id="PS50181">
    <property type="entry name" value="FBOX"/>
    <property type="match status" value="1"/>
</dbReference>
<dbReference type="RefSeq" id="XP_052130049.1">
    <property type="nucleotide sequence ID" value="XM_052274089.1"/>
</dbReference>
<dbReference type="InterPro" id="IPR001810">
    <property type="entry name" value="F-box_dom"/>
</dbReference>
<evidence type="ECO:0000256" key="1">
    <source>
        <dbReference type="SAM" id="MobiDB-lite"/>
    </source>
</evidence>